<keyword evidence="2" id="KW-0472">Membrane</keyword>
<name>A0ABX1RS90_9FLAO</name>
<proteinExistence type="predicted"/>
<sequence length="168" mass="19008">MKKLSYIILGFIIGAVLTYYFCPRDIGDTKPPMAERPDNAIEMSKAQELNNNWTEYREAAVDSAAQQQGRKKDNRWTLWSLNEVEKYLAYSQYQSYKLGYEMTGIRVYLGVYGDNAGRKKKNLTTMFMVPTGKKLHDKASMVPFSLRGNDEDIPVPPLNNGEGGSGGY</sequence>
<comment type="caution">
    <text evidence="3">The sequence shown here is derived from an EMBL/GenBank/DDBJ whole genome shotgun (WGS) entry which is preliminary data.</text>
</comment>
<evidence type="ECO:0000256" key="1">
    <source>
        <dbReference type="SAM" id="MobiDB-lite"/>
    </source>
</evidence>
<evidence type="ECO:0000313" key="3">
    <source>
        <dbReference type="EMBL" id="NMH85928.1"/>
    </source>
</evidence>
<dbReference type="Proteomes" id="UP000746690">
    <property type="component" value="Unassembled WGS sequence"/>
</dbReference>
<keyword evidence="2" id="KW-0812">Transmembrane</keyword>
<evidence type="ECO:0000256" key="2">
    <source>
        <dbReference type="SAM" id="Phobius"/>
    </source>
</evidence>
<accession>A0ABX1RS90</accession>
<reference evidence="3 4" key="1">
    <citation type="submission" date="2020-04" db="EMBL/GenBank/DDBJ databases">
        <title>A Flavivirga sp. nov.</title>
        <authorList>
            <person name="Sun X."/>
        </authorList>
    </citation>
    <scope>NUCLEOTIDE SEQUENCE [LARGE SCALE GENOMIC DNA]</scope>
    <source>
        <strain evidence="3 4">Y03</strain>
    </source>
</reference>
<feature type="region of interest" description="Disordered" evidence="1">
    <location>
        <begin position="146"/>
        <end position="168"/>
    </location>
</feature>
<gene>
    <name evidence="3" type="ORF">HHX25_00270</name>
</gene>
<evidence type="ECO:0000313" key="4">
    <source>
        <dbReference type="Proteomes" id="UP000746690"/>
    </source>
</evidence>
<feature type="transmembrane region" description="Helical" evidence="2">
    <location>
        <begin position="6"/>
        <end position="22"/>
    </location>
</feature>
<keyword evidence="4" id="KW-1185">Reference proteome</keyword>
<organism evidence="3 4">
    <name type="scientific">Flavivirga algicola</name>
    <dbReference type="NCBI Taxonomy" id="2729136"/>
    <lineage>
        <taxon>Bacteria</taxon>
        <taxon>Pseudomonadati</taxon>
        <taxon>Bacteroidota</taxon>
        <taxon>Flavobacteriia</taxon>
        <taxon>Flavobacteriales</taxon>
        <taxon>Flavobacteriaceae</taxon>
        <taxon>Flavivirga</taxon>
    </lineage>
</organism>
<protein>
    <submittedName>
        <fullName evidence="3">Uncharacterized protein</fullName>
    </submittedName>
</protein>
<keyword evidence="2" id="KW-1133">Transmembrane helix</keyword>
<dbReference type="RefSeq" id="WP_169668889.1">
    <property type="nucleotide sequence ID" value="NZ_JABBHF010000001.1"/>
</dbReference>
<dbReference type="EMBL" id="JABBHF010000001">
    <property type="protein sequence ID" value="NMH85928.1"/>
    <property type="molecule type" value="Genomic_DNA"/>
</dbReference>